<dbReference type="Proteomes" id="UP001589607">
    <property type="component" value="Unassembled WGS sequence"/>
</dbReference>
<evidence type="ECO:0000313" key="1">
    <source>
        <dbReference type="EMBL" id="MFB9097095.1"/>
    </source>
</evidence>
<proteinExistence type="predicted"/>
<evidence type="ECO:0000313" key="2">
    <source>
        <dbReference type="Proteomes" id="UP001589607"/>
    </source>
</evidence>
<dbReference type="RefSeq" id="WP_236453623.1">
    <property type="nucleotide sequence ID" value="NZ_CBCSGE010000038.1"/>
</dbReference>
<name>A0ABV5GNX6_9FLAO</name>
<keyword evidence="2" id="KW-1185">Reference proteome</keyword>
<sequence length="376" mass="43158">MTKNSSKYLILFIISVFFSSCNKDDNYTEIPLSPIKVDLTQVPYPKLSDYGFFEGDIKNQSPSLGVLPYAPASSLFTDYAHKKRFVWIPENKKATQNGDMNVLELPVGSALIKTFYYDNVQNVSPVGASRIIETRIMIRKSSGWIFANYVWNEDQTEANLDLVGSNTLVTWLDENNTIKSTNYRIPNEAQCIVCHKKEVLVGGSEVISYIPIGIKPQNLNFDYNYGNETKNQLTKWVEKGYLESAINFPSEENTTVDYNDSSKPIDKRARSYVDINCAHCHQEERHCDYRPMRFGFNETLNNEPNMGVCVDTQDMQDFPNELNRIVQPQNVSQSMLFYRINTTNEAYRMPLHGRTIIHTEGVLLMKDWINSLHDCN</sequence>
<gene>
    <name evidence="1" type="ORF">ACFFVF_11245</name>
</gene>
<reference evidence="1 2" key="1">
    <citation type="submission" date="2024-09" db="EMBL/GenBank/DDBJ databases">
        <authorList>
            <person name="Sun Q."/>
            <person name="Mori K."/>
        </authorList>
    </citation>
    <scope>NUCLEOTIDE SEQUENCE [LARGE SCALE GENOMIC DNA]</scope>
    <source>
        <strain evidence="1 2">CECT 7955</strain>
    </source>
</reference>
<evidence type="ECO:0008006" key="3">
    <source>
        <dbReference type="Google" id="ProtNLM"/>
    </source>
</evidence>
<protein>
    <recommendedName>
        <fullName evidence="3">Repeat protein (TIGR03806 family)</fullName>
    </recommendedName>
</protein>
<organism evidence="1 2">
    <name type="scientific">Flavobacterium jumunjinense</name>
    <dbReference type="NCBI Taxonomy" id="998845"/>
    <lineage>
        <taxon>Bacteria</taxon>
        <taxon>Pseudomonadati</taxon>
        <taxon>Bacteroidota</taxon>
        <taxon>Flavobacteriia</taxon>
        <taxon>Flavobacteriales</taxon>
        <taxon>Flavobacteriaceae</taxon>
        <taxon>Flavobacterium</taxon>
    </lineage>
</organism>
<dbReference type="PROSITE" id="PS51257">
    <property type="entry name" value="PROKAR_LIPOPROTEIN"/>
    <property type="match status" value="1"/>
</dbReference>
<dbReference type="EMBL" id="JBHMEY010000034">
    <property type="protein sequence ID" value="MFB9097095.1"/>
    <property type="molecule type" value="Genomic_DNA"/>
</dbReference>
<comment type="caution">
    <text evidence="1">The sequence shown here is derived from an EMBL/GenBank/DDBJ whole genome shotgun (WGS) entry which is preliminary data.</text>
</comment>
<accession>A0ABV5GNX6</accession>